<dbReference type="SUPFAM" id="SSF55729">
    <property type="entry name" value="Acyl-CoA N-acyltransferases (Nat)"/>
    <property type="match status" value="1"/>
</dbReference>
<feature type="domain" description="N-acetyltransferase" evidence="2">
    <location>
        <begin position="3"/>
        <end position="132"/>
    </location>
</feature>
<accession>A0A379AE23</accession>
<feature type="region of interest" description="Disordered" evidence="1">
    <location>
        <begin position="142"/>
        <end position="168"/>
    </location>
</feature>
<reference evidence="3 4" key="1">
    <citation type="submission" date="2018-06" db="EMBL/GenBank/DDBJ databases">
        <authorList>
            <consortium name="Pathogen Informatics"/>
            <person name="Doyle S."/>
        </authorList>
    </citation>
    <scope>NUCLEOTIDE SEQUENCE [LARGE SCALE GENOMIC DNA]</scope>
    <source>
        <strain evidence="3 4">NCTC9381</strain>
    </source>
</reference>
<name>A0A379AE23_ENTAG</name>
<sequence length="206" mass="22196">MSLKIRAMTPDDLDPCFTLTQALKWPHRREDWQLALQLGEGTVIEEQGQADSERGALALGRARRHAGLVIVDNQQQGRGLGKQLMLAQLEKLPDCNVRLHATEMGKGLYEKLGFVSCGEIRQHQTRAVTTLPDVVIPAGLQAASGNTGRSRHTGDAGSAGARHASSGTVRPTCCATARRCCCRMIISKFRVSPACAALVTAGRLAR</sequence>
<organism evidence="3 4">
    <name type="scientific">Enterobacter agglomerans</name>
    <name type="common">Erwinia herbicola</name>
    <name type="synonym">Pantoea agglomerans</name>
    <dbReference type="NCBI Taxonomy" id="549"/>
    <lineage>
        <taxon>Bacteria</taxon>
        <taxon>Pseudomonadati</taxon>
        <taxon>Pseudomonadota</taxon>
        <taxon>Gammaproteobacteria</taxon>
        <taxon>Enterobacterales</taxon>
        <taxon>Erwiniaceae</taxon>
        <taxon>Pantoea</taxon>
        <taxon>Pantoea agglomerans group</taxon>
    </lineage>
</organism>
<protein>
    <recommendedName>
        <fullName evidence="2">N-acetyltransferase domain-containing protein</fullName>
    </recommendedName>
</protein>
<dbReference type="GO" id="GO:0016747">
    <property type="term" value="F:acyltransferase activity, transferring groups other than amino-acyl groups"/>
    <property type="evidence" value="ECO:0007669"/>
    <property type="project" value="InterPro"/>
</dbReference>
<dbReference type="PROSITE" id="PS51186">
    <property type="entry name" value="GNAT"/>
    <property type="match status" value="1"/>
</dbReference>
<dbReference type="EMBL" id="UGSO01000001">
    <property type="protein sequence ID" value="SUB16143.1"/>
    <property type="molecule type" value="Genomic_DNA"/>
</dbReference>
<proteinExistence type="predicted"/>
<dbReference type="InterPro" id="IPR016181">
    <property type="entry name" value="Acyl_CoA_acyltransferase"/>
</dbReference>
<keyword evidence="4" id="KW-1185">Reference proteome</keyword>
<evidence type="ECO:0000259" key="2">
    <source>
        <dbReference type="PROSITE" id="PS51186"/>
    </source>
</evidence>
<evidence type="ECO:0000313" key="4">
    <source>
        <dbReference type="Proteomes" id="UP000254640"/>
    </source>
</evidence>
<dbReference type="AlphaFoldDB" id="A0A379AE23"/>
<dbReference type="Proteomes" id="UP000254640">
    <property type="component" value="Unassembled WGS sequence"/>
</dbReference>
<dbReference type="STRING" id="549.BEE12_00045"/>
<evidence type="ECO:0000256" key="1">
    <source>
        <dbReference type="SAM" id="MobiDB-lite"/>
    </source>
</evidence>
<gene>
    <name evidence="3" type="ORF">NCTC9381_02045</name>
</gene>
<feature type="compositionally biased region" description="Low complexity" evidence="1">
    <location>
        <begin position="155"/>
        <end position="168"/>
    </location>
</feature>
<dbReference type="Gene3D" id="3.40.630.30">
    <property type="match status" value="1"/>
</dbReference>
<dbReference type="Pfam" id="PF13673">
    <property type="entry name" value="Acetyltransf_10"/>
    <property type="match status" value="1"/>
</dbReference>
<dbReference type="InterPro" id="IPR000182">
    <property type="entry name" value="GNAT_dom"/>
</dbReference>
<evidence type="ECO:0000313" key="3">
    <source>
        <dbReference type="EMBL" id="SUB16143.1"/>
    </source>
</evidence>